<organism evidence="1 2">
    <name type="scientific">Actinomadura fulvescens</name>
    <dbReference type="NCBI Taxonomy" id="46160"/>
    <lineage>
        <taxon>Bacteria</taxon>
        <taxon>Bacillati</taxon>
        <taxon>Actinomycetota</taxon>
        <taxon>Actinomycetes</taxon>
        <taxon>Streptosporangiales</taxon>
        <taxon>Thermomonosporaceae</taxon>
        <taxon>Actinomadura</taxon>
    </lineage>
</organism>
<evidence type="ECO:0000313" key="1">
    <source>
        <dbReference type="EMBL" id="GAA2613636.1"/>
    </source>
</evidence>
<name>A0ABP6CC81_9ACTN</name>
<keyword evidence="2" id="KW-1185">Reference proteome</keyword>
<evidence type="ECO:0000313" key="2">
    <source>
        <dbReference type="Proteomes" id="UP001501509"/>
    </source>
</evidence>
<dbReference type="Proteomes" id="UP001501509">
    <property type="component" value="Unassembled WGS sequence"/>
</dbReference>
<reference evidence="2" key="1">
    <citation type="journal article" date="2019" name="Int. J. Syst. Evol. Microbiol.">
        <title>The Global Catalogue of Microorganisms (GCM) 10K type strain sequencing project: providing services to taxonomists for standard genome sequencing and annotation.</title>
        <authorList>
            <consortium name="The Broad Institute Genomics Platform"/>
            <consortium name="The Broad Institute Genome Sequencing Center for Infectious Disease"/>
            <person name="Wu L."/>
            <person name="Ma J."/>
        </authorList>
    </citation>
    <scope>NUCLEOTIDE SEQUENCE [LARGE SCALE GENOMIC DNA]</scope>
    <source>
        <strain evidence="2">JCM 6833</strain>
    </source>
</reference>
<gene>
    <name evidence="1" type="ORF">GCM10010411_55710</name>
</gene>
<accession>A0ABP6CC81</accession>
<comment type="caution">
    <text evidence="1">The sequence shown here is derived from an EMBL/GenBank/DDBJ whole genome shotgun (WGS) entry which is preliminary data.</text>
</comment>
<sequence length="103" mass="11489">MIRIDTSAPAVTPHPLGLPYWHQLIARHWLRTYLTYTADHLQQAGNHQAAAAYRAAATTACRHGQATTGHLIYQASTPTRETRTAGAFCLAAPLLLQRHRRHK</sequence>
<protein>
    <submittedName>
        <fullName evidence="1">Uncharacterized protein</fullName>
    </submittedName>
</protein>
<dbReference type="EMBL" id="BAAATD010000007">
    <property type="protein sequence ID" value="GAA2613636.1"/>
    <property type="molecule type" value="Genomic_DNA"/>
</dbReference>
<dbReference type="RefSeq" id="WP_344545392.1">
    <property type="nucleotide sequence ID" value="NZ_BAAATD010000007.1"/>
</dbReference>
<proteinExistence type="predicted"/>